<comment type="caution">
    <text evidence="2">The sequence shown here is derived from an EMBL/GenBank/DDBJ whole genome shotgun (WGS) entry which is preliminary data.</text>
</comment>
<protein>
    <submittedName>
        <fullName evidence="2">NAD(P)-dependent oxidoreductase</fullName>
    </submittedName>
</protein>
<feature type="domain" description="NAD(P)-binding" evidence="1">
    <location>
        <begin position="7"/>
        <end position="199"/>
    </location>
</feature>
<evidence type="ECO:0000313" key="3">
    <source>
        <dbReference type="Proteomes" id="UP001595797"/>
    </source>
</evidence>
<dbReference type="RefSeq" id="WP_277552799.1">
    <property type="nucleotide sequence ID" value="NZ_JARAMH010000039.1"/>
</dbReference>
<name>A0ABV9TQ19_9MICC</name>
<dbReference type="EMBL" id="JBHSIW010000027">
    <property type="protein sequence ID" value="MFC4905548.1"/>
    <property type="molecule type" value="Genomic_DNA"/>
</dbReference>
<evidence type="ECO:0000313" key="2">
    <source>
        <dbReference type="EMBL" id="MFC4905548.1"/>
    </source>
</evidence>
<dbReference type="Pfam" id="PF13460">
    <property type="entry name" value="NAD_binding_10"/>
    <property type="match status" value="1"/>
</dbReference>
<evidence type="ECO:0000259" key="1">
    <source>
        <dbReference type="Pfam" id="PF13460"/>
    </source>
</evidence>
<dbReference type="InterPro" id="IPR051606">
    <property type="entry name" value="Polyketide_Oxido-like"/>
</dbReference>
<dbReference type="InterPro" id="IPR016040">
    <property type="entry name" value="NAD(P)-bd_dom"/>
</dbReference>
<proteinExistence type="predicted"/>
<keyword evidence="3" id="KW-1185">Reference proteome</keyword>
<sequence length="211" mass="22616">MRIAVAGATGNTGSHVVSQALERGHEVRALARRPEAITVRDEKLTVVPGNVLEPATLGPLVEGVEAVISAVGIGTQRAPTRVYSEGTKNLLEAMKQAGIQRVVTISSGTLARGTQASWGQRLILFPLLHQLYGASYTDMRRMEATLAGSTADWTVIRPPWLVDKPAAGTYRYNTDGVTRSIKPLTYSDLAHALLDVVDDQNRTGQTITVSG</sequence>
<dbReference type="SUPFAM" id="SSF51735">
    <property type="entry name" value="NAD(P)-binding Rossmann-fold domains"/>
    <property type="match status" value="1"/>
</dbReference>
<dbReference type="PANTHER" id="PTHR43355">
    <property type="entry name" value="FLAVIN REDUCTASE (NADPH)"/>
    <property type="match status" value="1"/>
</dbReference>
<gene>
    <name evidence="2" type="ORF">ACFPCS_18450</name>
</gene>
<dbReference type="Proteomes" id="UP001595797">
    <property type="component" value="Unassembled WGS sequence"/>
</dbReference>
<accession>A0ABV9TQ19</accession>
<dbReference type="PANTHER" id="PTHR43355:SF2">
    <property type="entry name" value="FLAVIN REDUCTASE (NADPH)"/>
    <property type="match status" value="1"/>
</dbReference>
<dbReference type="CDD" id="cd05244">
    <property type="entry name" value="BVR-B_like_SDR_a"/>
    <property type="match status" value="1"/>
</dbReference>
<reference evidence="3" key="1">
    <citation type="journal article" date="2019" name="Int. J. Syst. Evol. Microbiol.">
        <title>The Global Catalogue of Microorganisms (GCM) 10K type strain sequencing project: providing services to taxonomists for standard genome sequencing and annotation.</title>
        <authorList>
            <consortium name="The Broad Institute Genomics Platform"/>
            <consortium name="The Broad Institute Genome Sequencing Center for Infectious Disease"/>
            <person name="Wu L."/>
            <person name="Ma J."/>
        </authorList>
    </citation>
    <scope>NUCLEOTIDE SEQUENCE [LARGE SCALE GENOMIC DNA]</scope>
    <source>
        <strain evidence="3">CGMCC 4.6946</strain>
    </source>
</reference>
<organism evidence="2 3">
    <name type="scientific">Kocuria oceani</name>
    <dbReference type="NCBI Taxonomy" id="988827"/>
    <lineage>
        <taxon>Bacteria</taxon>
        <taxon>Bacillati</taxon>
        <taxon>Actinomycetota</taxon>
        <taxon>Actinomycetes</taxon>
        <taxon>Micrococcales</taxon>
        <taxon>Micrococcaceae</taxon>
        <taxon>Kocuria</taxon>
    </lineage>
</organism>
<dbReference type="Gene3D" id="3.40.50.720">
    <property type="entry name" value="NAD(P)-binding Rossmann-like Domain"/>
    <property type="match status" value="1"/>
</dbReference>
<dbReference type="InterPro" id="IPR036291">
    <property type="entry name" value="NAD(P)-bd_dom_sf"/>
</dbReference>